<dbReference type="PIRSF" id="PIRSF015034">
    <property type="entry name" value="YacH"/>
    <property type="match status" value="1"/>
</dbReference>
<dbReference type="PROSITE" id="PS50151">
    <property type="entry name" value="UVR"/>
    <property type="match status" value="1"/>
</dbReference>
<proteinExistence type="predicted"/>
<dbReference type="EMBL" id="CP113865">
    <property type="protein sequence ID" value="WAM34574.1"/>
    <property type="molecule type" value="Genomic_DNA"/>
</dbReference>
<name>A0ABY7BPU0_9FIRM</name>
<dbReference type="SUPFAM" id="SSF46600">
    <property type="entry name" value="C-terminal UvrC-binding domain of UvrB"/>
    <property type="match status" value="1"/>
</dbReference>
<reference evidence="3" key="1">
    <citation type="submission" date="2022-12" db="EMBL/GenBank/DDBJ databases">
        <authorList>
            <person name="Bing R.G."/>
            <person name="Willard D.J."/>
            <person name="Manesh M.J.H."/>
            <person name="Laemthong T."/>
            <person name="Crosby J.R."/>
            <person name="Kelly R.M."/>
        </authorList>
    </citation>
    <scope>NUCLEOTIDE SEQUENCE</scope>
    <source>
        <strain evidence="3">DSM 8990</strain>
    </source>
</reference>
<keyword evidence="4" id="KW-1185">Reference proteome</keyword>
<dbReference type="InterPro" id="IPR001943">
    <property type="entry name" value="UVR_dom"/>
</dbReference>
<dbReference type="Pfam" id="PF02151">
    <property type="entry name" value="UVR"/>
    <property type="match status" value="1"/>
</dbReference>
<accession>A0ABY7BPU0</accession>
<keyword evidence="1" id="KW-0175">Coiled coil</keyword>
<dbReference type="InterPro" id="IPR025542">
    <property type="entry name" value="YacH"/>
</dbReference>
<feature type="domain" description="UVR" evidence="2">
    <location>
        <begin position="136"/>
        <end position="171"/>
    </location>
</feature>
<dbReference type="Proteomes" id="UP001164909">
    <property type="component" value="Chromosome"/>
</dbReference>
<dbReference type="PANTHER" id="PTHR38430:SF1">
    <property type="entry name" value="PROTEIN-ARGININE KINASE ACTIVATOR PROTEIN"/>
    <property type="match status" value="1"/>
</dbReference>
<feature type="coiled-coil region" evidence="1">
    <location>
        <begin position="132"/>
        <end position="171"/>
    </location>
</feature>
<protein>
    <submittedName>
        <fullName evidence="3">UvrB/UvrC motif-containing protein</fullName>
    </submittedName>
</protein>
<dbReference type="InterPro" id="IPR036876">
    <property type="entry name" value="UVR_dom_sf"/>
</dbReference>
<evidence type="ECO:0000256" key="1">
    <source>
        <dbReference type="SAM" id="Coils"/>
    </source>
</evidence>
<evidence type="ECO:0000313" key="3">
    <source>
        <dbReference type="EMBL" id="WAM34574.1"/>
    </source>
</evidence>
<evidence type="ECO:0000313" key="4">
    <source>
        <dbReference type="Proteomes" id="UP001164909"/>
    </source>
</evidence>
<sequence length="175" mass="19974">MVIFIMMCENCGKRPATVHYTQIINGVKTEMHLCEVCAKQKGTIEFDAPFSVTNFLAGFLEPAFGAQIIKPAFETQITCKGCGMTFEEFKRSGRFGCAMCYNSFSEKLYPILRRIHGNTKHVGKIPTKMGENLAIKREIDRLKIELNVAIKNEEFEKAAEIRDKIRELEKKLSRE</sequence>
<evidence type="ECO:0000259" key="2">
    <source>
        <dbReference type="PROSITE" id="PS50151"/>
    </source>
</evidence>
<dbReference type="PANTHER" id="PTHR38430">
    <property type="entry name" value="PROTEIN-ARGININE KINASE ACTIVATOR PROTEIN"/>
    <property type="match status" value="1"/>
</dbReference>
<dbReference type="Gene3D" id="4.10.860.10">
    <property type="entry name" value="UVR domain"/>
    <property type="match status" value="1"/>
</dbReference>
<organism evidence="3 4">
    <name type="scientific">Caldicellulosiruptor morganii</name>
    <dbReference type="NCBI Taxonomy" id="1387555"/>
    <lineage>
        <taxon>Bacteria</taxon>
        <taxon>Bacillati</taxon>
        <taxon>Bacillota</taxon>
        <taxon>Bacillota incertae sedis</taxon>
        <taxon>Caldicellulosiruptorales</taxon>
        <taxon>Caldicellulosiruptoraceae</taxon>
        <taxon>Caldicellulosiruptor</taxon>
    </lineage>
</organism>
<gene>
    <name evidence="3" type="ORF">OTK00_000790</name>
</gene>